<feature type="compositionally biased region" description="Acidic residues" evidence="1">
    <location>
        <begin position="402"/>
        <end position="423"/>
    </location>
</feature>
<protein>
    <submittedName>
        <fullName evidence="2">Protein phosphatase 1 regulatory subunit 36</fullName>
    </submittedName>
</protein>
<evidence type="ECO:0000313" key="3">
    <source>
        <dbReference type="Proteomes" id="UP001174909"/>
    </source>
</evidence>
<dbReference type="Pfam" id="PF14895">
    <property type="entry name" value="PPPI_inhib"/>
    <property type="match status" value="1"/>
</dbReference>
<evidence type="ECO:0000256" key="1">
    <source>
        <dbReference type="SAM" id="MobiDB-lite"/>
    </source>
</evidence>
<keyword evidence="3" id="KW-1185">Reference proteome</keyword>
<evidence type="ECO:0000313" key="2">
    <source>
        <dbReference type="EMBL" id="CAI8020073.1"/>
    </source>
</evidence>
<dbReference type="GO" id="GO:0019902">
    <property type="term" value="F:phosphatase binding"/>
    <property type="evidence" value="ECO:0007669"/>
    <property type="project" value="InterPro"/>
</dbReference>
<sequence>MRVCATPTSPTPFYKQMMATSCLQASEHRARWTWEDGVQGEDGEWTEKPSLVLTKATSTRRRLRRHSLASSVGSGSTSTTGFGGLSLHGTTLHGGSFPRLEAMRKADEARTVTLEDVKAVAVRYISTGLLEKMKRSTVVTFDEFYRTDAMNQFLWSVLLYHNAFTMHEEASSDENIKVPGALGEEARKALRMAEEELDQASVNLGEQYSRLNTGQSHASLHHTCKGSLRASRTHRDQHLYEVIYEFAMFVTWITFGYKDWNSIHKELGRLFKTQAFNRDVRVRGEATTGFFEELGCKMDRKSDEYLSYRVFYDRPPRGNLRDLRSPALKSYFASPKERHMWAFEPPYHPKRLDSTILLQNNVFWHSKREAPMPTSERPPEKLGVIGEQMSKVNPDNLRYKEEEEDEDEEEGEGEDGEGEDDFIPDTGSVMTCDSEHQD</sequence>
<reference evidence="2" key="1">
    <citation type="submission" date="2023-03" db="EMBL/GenBank/DDBJ databases">
        <authorList>
            <person name="Steffen K."/>
            <person name="Cardenas P."/>
        </authorList>
    </citation>
    <scope>NUCLEOTIDE SEQUENCE</scope>
</reference>
<name>A0AA35S008_GEOBA</name>
<gene>
    <name evidence="2" type="ORF">GBAR_LOCUS12019</name>
</gene>
<dbReference type="PANTHER" id="PTHR21055:SF3">
    <property type="entry name" value="PROTEIN PHOSPHATASE 1 REGULATORY SUBUNIT 36"/>
    <property type="match status" value="1"/>
</dbReference>
<accession>A0AA35S008</accession>
<proteinExistence type="predicted"/>
<organism evidence="2 3">
    <name type="scientific">Geodia barretti</name>
    <name type="common">Barrett's horny sponge</name>
    <dbReference type="NCBI Taxonomy" id="519541"/>
    <lineage>
        <taxon>Eukaryota</taxon>
        <taxon>Metazoa</taxon>
        <taxon>Porifera</taxon>
        <taxon>Demospongiae</taxon>
        <taxon>Heteroscleromorpha</taxon>
        <taxon>Tetractinellida</taxon>
        <taxon>Astrophorina</taxon>
        <taxon>Geodiidae</taxon>
        <taxon>Geodia</taxon>
    </lineage>
</organism>
<dbReference type="AlphaFoldDB" id="A0AA35S008"/>
<dbReference type="InterPro" id="IPR026142">
    <property type="entry name" value="Pro_pase_1_reg_su_36"/>
</dbReference>
<comment type="caution">
    <text evidence="2">The sequence shown here is derived from an EMBL/GenBank/DDBJ whole genome shotgun (WGS) entry which is preliminary data.</text>
</comment>
<dbReference type="PANTHER" id="PTHR21055">
    <property type="entry name" value="PROTEIN PHOSPHATASE 1 REGULATORY SUBUNIT 36"/>
    <property type="match status" value="1"/>
</dbReference>
<dbReference type="Proteomes" id="UP001174909">
    <property type="component" value="Unassembled WGS sequence"/>
</dbReference>
<dbReference type="EMBL" id="CASHTH010001798">
    <property type="protein sequence ID" value="CAI8020073.1"/>
    <property type="molecule type" value="Genomic_DNA"/>
</dbReference>
<feature type="region of interest" description="Disordered" evidence="1">
    <location>
        <begin position="368"/>
        <end position="438"/>
    </location>
</feature>